<accession>A0AAD3R322</accession>
<dbReference type="Gene3D" id="3.30.200.20">
    <property type="entry name" value="Phosphorylase Kinase, domain 1"/>
    <property type="match status" value="1"/>
</dbReference>
<keyword evidence="2" id="KW-1185">Reference proteome</keyword>
<sequence>SHAESARPGCGRRWRETLVEVNHPFITNCTTLQTEGKLYLILDFLRGGDLHCLEGVKVERSRTKLYSFYGTVEYMP</sequence>
<protein>
    <submittedName>
        <fullName evidence="1">Ribosomal protein S6 kinase alpha-6 isoform X1</fullName>
    </submittedName>
</protein>
<keyword evidence="1" id="KW-0808">Transferase</keyword>
<feature type="non-terminal residue" evidence="1">
    <location>
        <position position="1"/>
    </location>
</feature>
<dbReference type="GO" id="GO:0016301">
    <property type="term" value="F:kinase activity"/>
    <property type="evidence" value="ECO:0007669"/>
    <property type="project" value="UniProtKB-KW"/>
</dbReference>
<evidence type="ECO:0000313" key="2">
    <source>
        <dbReference type="Proteomes" id="UP001279410"/>
    </source>
</evidence>
<proteinExistence type="predicted"/>
<organism evidence="1 2">
    <name type="scientific">Lates japonicus</name>
    <name type="common">Japanese lates</name>
    <dbReference type="NCBI Taxonomy" id="270547"/>
    <lineage>
        <taxon>Eukaryota</taxon>
        <taxon>Metazoa</taxon>
        <taxon>Chordata</taxon>
        <taxon>Craniata</taxon>
        <taxon>Vertebrata</taxon>
        <taxon>Euteleostomi</taxon>
        <taxon>Actinopterygii</taxon>
        <taxon>Neopterygii</taxon>
        <taxon>Teleostei</taxon>
        <taxon>Neoteleostei</taxon>
        <taxon>Acanthomorphata</taxon>
        <taxon>Carangaria</taxon>
        <taxon>Carangaria incertae sedis</taxon>
        <taxon>Centropomidae</taxon>
        <taxon>Lates</taxon>
    </lineage>
</organism>
<gene>
    <name evidence="1" type="ORF">AKAME5_002832500</name>
</gene>
<dbReference type="Proteomes" id="UP001279410">
    <property type="component" value="Unassembled WGS sequence"/>
</dbReference>
<dbReference type="AlphaFoldDB" id="A0AAD3R322"/>
<keyword evidence="1" id="KW-0418">Kinase</keyword>
<comment type="caution">
    <text evidence="1">The sequence shown here is derived from an EMBL/GenBank/DDBJ whole genome shotgun (WGS) entry which is preliminary data.</text>
</comment>
<reference evidence="1" key="1">
    <citation type="submission" date="2022-08" db="EMBL/GenBank/DDBJ databases">
        <title>Genome sequencing of akame (Lates japonicus).</title>
        <authorList>
            <person name="Hashiguchi Y."/>
            <person name="Takahashi H."/>
        </authorList>
    </citation>
    <scope>NUCLEOTIDE SEQUENCE</scope>
    <source>
        <strain evidence="1">Kochi</strain>
    </source>
</reference>
<name>A0AAD3R322_LATJO</name>
<evidence type="ECO:0000313" key="1">
    <source>
        <dbReference type="EMBL" id="GLD53296.1"/>
    </source>
</evidence>
<dbReference type="EMBL" id="BRZM01003914">
    <property type="protein sequence ID" value="GLD53296.1"/>
    <property type="molecule type" value="Genomic_DNA"/>
</dbReference>